<gene>
    <name evidence="5" type="ORF">BJ982_004871</name>
</gene>
<dbReference type="GO" id="GO:0005975">
    <property type="term" value="P:carbohydrate metabolic process"/>
    <property type="evidence" value="ECO:0007669"/>
    <property type="project" value="UniProtKB-ARBA"/>
</dbReference>
<dbReference type="RefSeq" id="WP_184883684.1">
    <property type="nucleotide sequence ID" value="NZ_BOOV01000032.1"/>
</dbReference>
<dbReference type="InterPro" id="IPR012334">
    <property type="entry name" value="Pectin_lyas_fold"/>
</dbReference>
<dbReference type="InterPro" id="IPR013783">
    <property type="entry name" value="Ig-like_fold"/>
</dbReference>
<evidence type="ECO:0000313" key="5">
    <source>
        <dbReference type="EMBL" id="MBB4703327.1"/>
    </source>
</evidence>
<organism evidence="5 6">
    <name type="scientific">Sphaerisporangium siamense</name>
    <dbReference type="NCBI Taxonomy" id="795645"/>
    <lineage>
        <taxon>Bacteria</taxon>
        <taxon>Bacillati</taxon>
        <taxon>Actinomycetota</taxon>
        <taxon>Actinomycetes</taxon>
        <taxon>Streptosporangiales</taxon>
        <taxon>Streptosporangiaceae</taxon>
        <taxon>Sphaerisporangium</taxon>
    </lineage>
</organism>
<dbReference type="SMART" id="SM00710">
    <property type="entry name" value="PbH1"/>
    <property type="match status" value="5"/>
</dbReference>
<accession>A0A7W7GBC4</accession>
<dbReference type="InterPro" id="IPR011050">
    <property type="entry name" value="Pectin_lyase_fold/virulence"/>
</dbReference>
<dbReference type="Proteomes" id="UP000542210">
    <property type="component" value="Unassembled WGS sequence"/>
</dbReference>
<dbReference type="SUPFAM" id="SSF49452">
    <property type="entry name" value="Starch-binding domain-like"/>
    <property type="match status" value="1"/>
</dbReference>
<dbReference type="Gene3D" id="2.160.20.10">
    <property type="entry name" value="Single-stranded right-handed beta-helix, Pectin lyase-like"/>
    <property type="match status" value="1"/>
</dbReference>
<proteinExistence type="predicted"/>
<dbReference type="GO" id="GO:0030246">
    <property type="term" value="F:carbohydrate binding"/>
    <property type="evidence" value="ECO:0007669"/>
    <property type="project" value="InterPro"/>
</dbReference>
<dbReference type="EMBL" id="JACHND010000001">
    <property type="protein sequence ID" value="MBB4703327.1"/>
    <property type="molecule type" value="Genomic_DNA"/>
</dbReference>
<keyword evidence="6" id="KW-1185">Reference proteome</keyword>
<sequence>MRRARATRRRGPVLWAAITALVMAMAPVLGVTPPAGAQAGSITIEARDLATGAALPAFQYLVNLDNSRLPADPDPALRTGVAATESNSPIVAKGDQSRPAVDLPDGRYLISVRAAGHKMWGRHITLPRDAGTVRVDLSEASEAHPLPLGKIRVFVFDDSRWTNGAPDTGEAGLAGFQVTLREQTDSQVSVDYHNEPLCGGDCRTSSDGFVQIDDLGPATYFIYVTPPDHCGRDGSGTWTQTTTIDGGVGLQAGVEEGSDGTGAPGEALWEPPDRRTGYWFGFVCTATDFPAPGTGSISGTAKNWKAWPPFEVLSTAEPVENPYVALTSSANDTTVYVGRGDADGGFRVPRVPPGSYILSIWDEQLSYIIRFLPVDVPAGRNVDLGDVGVSRWFGWLSGHVYQDTGVARNGAALPAGSKGNGVRDCADLGDEDTCEPAVPNTDVDQRWRDGSIKDATFTDAQGRYEYTNAEGGPLGKWFIGETGFSRFGTTGASVHSEYDRTRATPVPTDAGGGLLTNQLVIEGHHSEVDWGKYQYADDEPGQIVGITYFATTRNEFDARMQVHEDYEPAIPGVTVRLEGPGPDGVPGTADDPVLNEYVTDHWRPSEDCDVLDKDGKDIGVQLHPLIGPRCVEVPATGNETKDAAFDGGYAFSDYCPPATGGFGHFDDEGDTVCRDGSAPVPLVAGTYITHAVMPAGGNDDRPCNPAGEKYVSGPGGAGCLYRPVREEDVNVDLGAQFTPAIPPPACAGDPHVIDQSTLTPRSPYYGVTPSPSRPLCDKRLVVLRNKQNANADFFLMTAFKNGPDVAEPGRIVGLVSDDIYFDRDAKSIWYGEPRPIGKIPIGIRDYNRRLITTVTTSENGAYEALLPSTETYNCPIPQGPCPGMYVVVVNDPGDKAHPNPTFNPDYLTASFAWDVWPGQTDQLDTPLDPISGTACELPVNTPELLQVSKPYVTAGDPAEARQITIQGDFFGAAPGSVVLGDPATVQTRVLTVANGGIVSWGDRSIVMRVPATGVLPAQIRPGPKQLTVRTAAGVPTPNGLTLHVRGDAGGVSYLPPVVNVAGPDAPGAIQSAVNAAADGSLLVLRPGVYHENVLLWKPLILQGVGPGGLVGAREQQERAPEDPRFDIPGTVIDGRFFHDDKPTWTAALAAAGTLAGVDADHPVLEGAGITVAAKTPTAFPAGMRAARIDGLAITTGQGQGAGGVQLQAYAANLQITNDVLESDGGIFAGGIGIGQPYYDSHNTGVRIAHDRVMGSGGLTRSGGIGVFRGSGGYEIADNVICGNFGVEYGAGISHWGLSPGGSIHDNKIYYNDSVDSGAGVTIAQEVPQPLPDGTTPLGDGSGAVDLDRNVIQANYSGDDAGGLFVEGAHTARVNVRNNMIVDNGAADIGGAVLLDDSANVALVGNTVANNVSTASCETCDTTPHAAGLAAEANDPLFQATLPPGAPKFSDPVALFGNIFWHNQAYTLSHPGPGATLVSEGYIDMEVHGTTGAADTFTPRYSLLGAATIRGSDGADHPLPGGQGNIVGQDPRFVLPYTLELAVAGSRLDPQMAAVTITGQDPPVGLAGDYHLRPTSPAINKGPTYGDYPAPRTATSVPAPAVDIDGQARPAGPLPLPFDLGADEVR</sequence>
<feature type="region of interest" description="Disordered" evidence="4">
    <location>
        <begin position="1576"/>
        <end position="1625"/>
    </location>
</feature>
<protein>
    <recommendedName>
        <fullName evidence="2">alpha-amylase</fullName>
        <ecNumber evidence="2">3.2.1.1</ecNumber>
    </recommendedName>
    <alternativeName>
        <fullName evidence="3">1,4-alpha-D-glucan glucanohydrolase</fullName>
    </alternativeName>
</protein>
<dbReference type="SUPFAM" id="SSF51126">
    <property type="entry name" value="Pectin lyase-like"/>
    <property type="match status" value="1"/>
</dbReference>
<dbReference type="Gene3D" id="2.60.40.10">
    <property type="entry name" value="Immunoglobulins"/>
    <property type="match status" value="2"/>
</dbReference>
<evidence type="ECO:0000313" key="6">
    <source>
        <dbReference type="Proteomes" id="UP000542210"/>
    </source>
</evidence>
<comment type="catalytic activity">
    <reaction evidence="1">
        <text>Endohydrolysis of (1-&gt;4)-alpha-D-glucosidic linkages in polysaccharides containing three or more (1-&gt;4)-alpha-linked D-glucose units.</text>
        <dbReference type="EC" id="3.2.1.1"/>
    </reaction>
</comment>
<dbReference type="GO" id="GO:0004556">
    <property type="term" value="F:alpha-amylase activity"/>
    <property type="evidence" value="ECO:0007669"/>
    <property type="project" value="UniProtKB-EC"/>
</dbReference>
<reference evidence="5 6" key="1">
    <citation type="submission" date="2020-08" db="EMBL/GenBank/DDBJ databases">
        <title>Sequencing the genomes of 1000 actinobacteria strains.</title>
        <authorList>
            <person name="Klenk H.-P."/>
        </authorList>
    </citation>
    <scope>NUCLEOTIDE SEQUENCE [LARGE SCALE GENOMIC DNA]</scope>
    <source>
        <strain evidence="5 6">DSM 45784</strain>
    </source>
</reference>
<evidence type="ECO:0000256" key="2">
    <source>
        <dbReference type="ARBA" id="ARBA00012595"/>
    </source>
</evidence>
<evidence type="ECO:0000256" key="3">
    <source>
        <dbReference type="ARBA" id="ARBA00030238"/>
    </source>
</evidence>
<comment type="caution">
    <text evidence="5">The sequence shown here is derived from an EMBL/GenBank/DDBJ whole genome shotgun (WGS) entry which is preliminary data.</text>
</comment>
<evidence type="ECO:0000256" key="4">
    <source>
        <dbReference type="SAM" id="MobiDB-lite"/>
    </source>
</evidence>
<dbReference type="EC" id="3.2.1.1" evidence="2"/>
<dbReference type="InterPro" id="IPR013784">
    <property type="entry name" value="Carb-bd-like_fold"/>
</dbReference>
<name>A0A7W7GBC4_9ACTN</name>
<dbReference type="InterPro" id="IPR006626">
    <property type="entry name" value="PbH1"/>
</dbReference>
<evidence type="ECO:0000256" key="1">
    <source>
        <dbReference type="ARBA" id="ARBA00000548"/>
    </source>
</evidence>